<dbReference type="EMBL" id="VUNS01000018">
    <property type="protein sequence ID" value="MST98397.1"/>
    <property type="molecule type" value="Genomic_DNA"/>
</dbReference>
<dbReference type="Gene3D" id="3.30.70.1320">
    <property type="entry name" value="Multidrug efflux transporter AcrB pore domain like"/>
    <property type="match status" value="1"/>
</dbReference>
<feature type="transmembrane region" description="Helical" evidence="9">
    <location>
        <begin position="985"/>
        <end position="1007"/>
    </location>
</feature>
<evidence type="ECO:0000313" key="11">
    <source>
        <dbReference type="Proteomes" id="UP000435649"/>
    </source>
</evidence>
<dbReference type="PANTHER" id="PTHR32063">
    <property type="match status" value="1"/>
</dbReference>
<dbReference type="InterPro" id="IPR001036">
    <property type="entry name" value="Acrflvin-R"/>
</dbReference>
<dbReference type="NCBIfam" id="TIGR00915">
    <property type="entry name" value="2A0602"/>
    <property type="match status" value="1"/>
</dbReference>
<reference evidence="10 11" key="1">
    <citation type="submission" date="2019-08" db="EMBL/GenBank/DDBJ databases">
        <title>In-depth cultivation of the pig gut microbiome towards novel bacterial diversity and tailored functional studies.</title>
        <authorList>
            <person name="Wylensek D."/>
            <person name="Hitch T.C.A."/>
            <person name="Clavel T."/>
        </authorList>
    </citation>
    <scope>NUCLEOTIDE SEQUENCE [LARGE SCALE GENOMIC DNA]</scope>
    <source>
        <strain evidence="10 11">BBE-744-WT-12</strain>
    </source>
</reference>
<feature type="transmembrane region" description="Helical" evidence="9">
    <location>
        <begin position="521"/>
        <end position="551"/>
    </location>
</feature>
<dbReference type="Gene3D" id="3.30.70.1440">
    <property type="entry name" value="Multidrug efflux transporter AcrB pore domain"/>
    <property type="match status" value="1"/>
</dbReference>
<feature type="transmembrane region" description="Helical" evidence="9">
    <location>
        <begin position="366"/>
        <end position="390"/>
    </location>
</feature>
<dbReference type="FunFam" id="1.20.1640.10:FF:000001">
    <property type="entry name" value="Efflux pump membrane transporter"/>
    <property type="match status" value="1"/>
</dbReference>
<feature type="transmembrane region" description="Helical" evidence="9">
    <location>
        <begin position="438"/>
        <end position="460"/>
    </location>
</feature>
<gene>
    <name evidence="10" type="ORF">FYJ85_15250</name>
</gene>
<evidence type="ECO:0000256" key="2">
    <source>
        <dbReference type="ARBA" id="ARBA00010942"/>
    </source>
</evidence>
<dbReference type="GO" id="GO:0005886">
    <property type="term" value="C:plasma membrane"/>
    <property type="evidence" value="ECO:0007669"/>
    <property type="project" value="UniProtKB-SubCell"/>
</dbReference>
<protein>
    <submittedName>
        <fullName evidence="10">Efflux RND transporter permease subunit</fullName>
    </submittedName>
</protein>
<evidence type="ECO:0000313" key="10">
    <source>
        <dbReference type="EMBL" id="MST98397.1"/>
    </source>
</evidence>
<keyword evidence="11" id="KW-1185">Reference proteome</keyword>
<dbReference type="GO" id="GO:0009636">
    <property type="term" value="P:response to toxic substance"/>
    <property type="evidence" value="ECO:0007669"/>
    <property type="project" value="UniProtKB-ARBA"/>
</dbReference>
<dbReference type="Gene3D" id="3.30.2090.10">
    <property type="entry name" value="Multidrug efflux transporter AcrB TolC docking domain, DN and DC subdomains"/>
    <property type="match status" value="2"/>
</dbReference>
<dbReference type="SUPFAM" id="SSF82866">
    <property type="entry name" value="Multidrug efflux transporter AcrB transmembrane domain"/>
    <property type="match status" value="2"/>
</dbReference>
<dbReference type="AlphaFoldDB" id="A0A844G3U6"/>
<dbReference type="InterPro" id="IPR004764">
    <property type="entry name" value="MdtF-like"/>
</dbReference>
<dbReference type="SUPFAM" id="SSF82693">
    <property type="entry name" value="Multidrug efflux transporter AcrB pore domain, PN1, PN2, PC1 and PC2 subdomains"/>
    <property type="match status" value="3"/>
</dbReference>
<evidence type="ECO:0000256" key="7">
    <source>
        <dbReference type="ARBA" id="ARBA00022989"/>
    </source>
</evidence>
<comment type="caution">
    <text evidence="10">The sequence shown here is derived from an EMBL/GenBank/DDBJ whole genome shotgun (WGS) entry which is preliminary data.</text>
</comment>
<dbReference type="GO" id="GO:0042910">
    <property type="term" value="F:xenobiotic transmembrane transporter activity"/>
    <property type="evidence" value="ECO:0007669"/>
    <property type="project" value="TreeGrafter"/>
</dbReference>
<evidence type="ECO:0000256" key="8">
    <source>
        <dbReference type="ARBA" id="ARBA00023136"/>
    </source>
</evidence>
<feature type="transmembrane region" description="Helical" evidence="9">
    <location>
        <begin position="896"/>
        <end position="917"/>
    </location>
</feature>
<feature type="transmembrane region" description="Helical" evidence="9">
    <location>
        <begin position="1019"/>
        <end position="1040"/>
    </location>
</feature>
<name>A0A844G3U6_9BACT</name>
<sequence length="1054" mass="115975">MISRIFIERPKLAFVISIVTVLAGAICIFRLPVAEYPEIAPPSIMVSASYPGASAEVIANTVATVVEEQVNGIEGMIYFSSTSSNAGSYSLTITFEPGTDTDIAQVNVQNAVRRAEPSLPSEVKALGINIKKRSSDILAMYSFTTDGSTLSDLELSNWVRMNVRDGLSRIDGISDAEIMGVRNYSMRIWLDPLRMSALGITPEDIAAAVQNQNVQAAVGTVGAEYANDYLQLKINTLGRLTTVDEFGDIVVKVGDKGRQTRLRDIARIELGSENYSAEAKWNGRLSIALAIYRNTDANAIEVVDQANAFLEEVRPRLPKGVEFELGYDPTEYIRTTMNEIVDTLIITLLLVVGITYLFLQDWRATLIPTLAIPVSLIGTFIFMIALGFTINVLTMFALILVIGSLVDDAIVVVENCMRILEEEDISPKEATIKSMQQITGAIIATTLVTVAVYAPIGFYGGMVGTIYMQFAVTMCIALCLSTVNALTLSPALCSLILRKPNPRRGFFFSGFNIFLNGSRKWYLFFAGILVRRAIIMVPLFLIVLGLNLFFFEKVPTQFLPPEDKGALLCDIQLPPGATLHRTDETMNEFYEKVRKIDGVKDLIMVSGFSFLSGQSENVGLGIVTLKDWSERKTRDLQIDRIRDKVNAAGLSIPTALINVFQPPAIMGLGATGGVTFMLQVTGNQTPQELEQALYRMLGILNDKKQSPQVAYAFSSFEASSPQLFLDLDRAKAEAMGIPVNRIFTALQSKLASYYINDFNIYGYSFKVKMQSEPDERSSLIDIDQIMVQNNAGQMVPVSAVATLRPIVGPRQIERFNQSMAAKINVQAMEGSSSGEVMNLIQKIMEEDEFFRKDYKISWVDMSYQERGNEGKIVGLMLLALVFGYLFLVGQYESWSIPIPVIASVAVATLGGLMGIYYSPAIPNGFWGLYYSDLALSIYAQLGLIMLVGLASKNAILMVEFSKEERARGRSVFEAALAGASQRYRAVLMTAWSFVIGVFPMVIAGGAGAGSRRAIGVTTFWGMVLATLIGIVFIPGLYSFFQRIREWVKRGKNCV</sequence>
<feature type="transmembrane region" description="Helical" evidence="9">
    <location>
        <begin position="872"/>
        <end position="889"/>
    </location>
</feature>
<feature type="transmembrane region" description="Helical" evidence="9">
    <location>
        <begin position="12"/>
        <end position="33"/>
    </location>
</feature>
<dbReference type="Pfam" id="PF00873">
    <property type="entry name" value="ACR_tran"/>
    <property type="match status" value="1"/>
</dbReference>
<evidence type="ECO:0000256" key="4">
    <source>
        <dbReference type="ARBA" id="ARBA00022475"/>
    </source>
</evidence>
<keyword evidence="6 9" id="KW-0812">Transmembrane</keyword>
<organism evidence="10 11">
    <name type="scientific">Victivallis lenta</name>
    <dbReference type="NCBI Taxonomy" id="2606640"/>
    <lineage>
        <taxon>Bacteria</taxon>
        <taxon>Pseudomonadati</taxon>
        <taxon>Lentisphaerota</taxon>
        <taxon>Lentisphaeria</taxon>
        <taxon>Victivallales</taxon>
        <taxon>Victivallaceae</taxon>
        <taxon>Victivallis</taxon>
    </lineage>
</organism>
<dbReference type="RefSeq" id="WP_154419408.1">
    <property type="nucleotide sequence ID" value="NZ_VUNS01000018.1"/>
</dbReference>
<keyword evidence="7 9" id="KW-1133">Transmembrane helix</keyword>
<comment type="subcellular location">
    <subcellularLocation>
        <location evidence="1">Cell inner membrane</location>
        <topology evidence="1">Multi-pass membrane protein</topology>
    </subcellularLocation>
</comment>
<dbReference type="Gene3D" id="1.20.1640.10">
    <property type="entry name" value="Multidrug efflux transporter AcrB transmembrane domain"/>
    <property type="match status" value="2"/>
</dbReference>
<dbReference type="PRINTS" id="PR00702">
    <property type="entry name" value="ACRIFLAVINRP"/>
</dbReference>
<comment type="similarity">
    <text evidence="2">Belongs to the resistance-nodulation-cell division (RND) (TC 2.A.6) family.</text>
</comment>
<keyword evidence="8 9" id="KW-0472">Membrane</keyword>
<dbReference type="PANTHER" id="PTHR32063:SF76">
    <property type="entry name" value="EFFLUX PUMP MEMBRANE TRANSPORTER"/>
    <property type="match status" value="1"/>
</dbReference>
<dbReference type="Gene3D" id="3.30.70.1430">
    <property type="entry name" value="Multidrug efflux transporter AcrB pore domain"/>
    <property type="match status" value="2"/>
</dbReference>
<evidence type="ECO:0000256" key="5">
    <source>
        <dbReference type="ARBA" id="ARBA00022519"/>
    </source>
</evidence>
<evidence type="ECO:0000256" key="9">
    <source>
        <dbReference type="SAM" id="Phobius"/>
    </source>
</evidence>
<dbReference type="FunFam" id="3.30.70.1430:FF:000001">
    <property type="entry name" value="Efflux pump membrane transporter"/>
    <property type="match status" value="1"/>
</dbReference>
<keyword evidence="4" id="KW-1003">Cell membrane</keyword>
<feature type="transmembrane region" description="Helical" evidence="9">
    <location>
        <begin position="937"/>
        <end position="960"/>
    </location>
</feature>
<dbReference type="Proteomes" id="UP000435649">
    <property type="component" value="Unassembled WGS sequence"/>
</dbReference>
<keyword evidence="5" id="KW-0997">Cell inner membrane</keyword>
<dbReference type="SUPFAM" id="SSF82714">
    <property type="entry name" value="Multidrug efflux transporter AcrB TolC docking domain, DN and DC subdomains"/>
    <property type="match status" value="2"/>
</dbReference>
<evidence type="ECO:0000256" key="1">
    <source>
        <dbReference type="ARBA" id="ARBA00004429"/>
    </source>
</evidence>
<keyword evidence="3" id="KW-0813">Transport</keyword>
<feature type="transmembrane region" description="Helical" evidence="9">
    <location>
        <begin position="466"/>
        <end position="497"/>
    </location>
</feature>
<proteinExistence type="inferred from homology"/>
<accession>A0A844G3U6</accession>
<dbReference type="InterPro" id="IPR027463">
    <property type="entry name" value="AcrB_DN_DC_subdom"/>
</dbReference>
<feature type="transmembrane region" description="Helical" evidence="9">
    <location>
        <begin position="340"/>
        <end position="359"/>
    </location>
</feature>
<dbReference type="GO" id="GO:0015562">
    <property type="term" value="F:efflux transmembrane transporter activity"/>
    <property type="evidence" value="ECO:0007669"/>
    <property type="project" value="InterPro"/>
</dbReference>
<evidence type="ECO:0000256" key="3">
    <source>
        <dbReference type="ARBA" id="ARBA00022448"/>
    </source>
</evidence>
<feature type="transmembrane region" description="Helical" evidence="9">
    <location>
        <begin position="396"/>
        <end position="417"/>
    </location>
</feature>
<evidence type="ECO:0000256" key="6">
    <source>
        <dbReference type="ARBA" id="ARBA00022692"/>
    </source>
</evidence>